<dbReference type="InterPro" id="IPR011333">
    <property type="entry name" value="SKP1/BTB/POZ_sf"/>
</dbReference>
<feature type="non-terminal residue" evidence="3">
    <location>
        <position position="175"/>
    </location>
</feature>
<dbReference type="Proteomes" id="UP001642464">
    <property type="component" value="Unassembled WGS sequence"/>
</dbReference>
<organism evidence="3 4">
    <name type="scientific">Durusdinium trenchii</name>
    <dbReference type="NCBI Taxonomy" id="1381693"/>
    <lineage>
        <taxon>Eukaryota</taxon>
        <taxon>Sar</taxon>
        <taxon>Alveolata</taxon>
        <taxon>Dinophyceae</taxon>
        <taxon>Suessiales</taxon>
        <taxon>Symbiodiniaceae</taxon>
        <taxon>Durusdinium</taxon>
    </lineage>
</organism>
<feature type="compositionally biased region" description="Basic and acidic residues" evidence="1">
    <location>
        <begin position="19"/>
        <end position="39"/>
    </location>
</feature>
<comment type="caution">
    <text evidence="3">The sequence shown here is derived from an EMBL/GenBank/DDBJ whole genome shotgun (WGS) entry which is preliminary data.</text>
</comment>
<dbReference type="SUPFAM" id="SSF54695">
    <property type="entry name" value="POZ domain"/>
    <property type="match status" value="1"/>
</dbReference>
<feature type="domain" description="BTB" evidence="2">
    <location>
        <begin position="91"/>
        <end position="144"/>
    </location>
</feature>
<feature type="compositionally biased region" description="Basic residues" evidence="1">
    <location>
        <begin position="1"/>
        <end position="17"/>
    </location>
</feature>
<evidence type="ECO:0000313" key="3">
    <source>
        <dbReference type="EMBL" id="CAK9073018.1"/>
    </source>
</evidence>
<name>A0ABP0PAE6_9DINO</name>
<proteinExistence type="predicted"/>
<evidence type="ECO:0000259" key="2">
    <source>
        <dbReference type="PROSITE" id="PS50097"/>
    </source>
</evidence>
<dbReference type="InterPro" id="IPR000210">
    <property type="entry name" value="BTB/POZ_dom"/>
</dbReference>
<protein>
    <submittedName>
        <fullName evidence="3">Kelch-like protein diablo</fullName>
    </submittedName>
</protein>
<dbReference type="CDD" id="cd18186">
    <property type="entry name" value="BTB_POZ_ZBTB_KLHL-like"/>
    <property type="match status" value="1"/>
</dbReference>
<keyword evidence="4" id="KW-1185">Reference proteome</keyword>
<sequence length="175" mass="18970">MAPKKAQAKKPQKKAAVKRPPEKEPESSPRRTSARHESQDSPQAGSATPSPSHRALVLSSPARLRVQVPNSGSQSSLEAGLVQLRRNRQLCDVTIASGFGKILAHKSVLAAHSEILARQLQDLTELDLRQASHEAVEFVVKFCYGEVGQEDFAPSTSQVNEEILKISSDFGLPAL</sequence>
<feature type="region of interest" description="Disordered" evidence="1">
    <location>
        <begin position="1"/>
        <end position="54"/>
    </location>
</feature>
<dbReference type="PROSITE" id="PS50097">
    <property type="entry name" value="BTB"/>
    <property type="match status" value="1"/>
</dbReference>
<evidence type="ECO:0000256" key="1">
    <source>
        <dbReference type="SAM" id="MobiDB-lite"/>
    </source>
</evidence>
<dbReference type="EMBL" id="CAXAMM010034547">
    <property type="protein sequence ID" value="CAK9073018.1"/>
    <property type="molecule type" value="Genomic_DNA"/>
</dbReference>
<evidence type="ECO:0000313" key="4">
    <source>
        <dbReference type="Proteomes" id="UP001642464"/>
    </source>
</evidence>
<dbReference type="Gene3D" id="3.30.710.10">
    <property type="entry name" value="Potassium Channel Kv1.1, Chain A"/>
    <property type="match status" value="1"/>
</dbReference>
<accession>A0ABP0PAE6</accession>
<gene>
    <name evidence="3" type="ORF">SCF082_LOCUS35825</name>
</gene>
<reference evidence="3 4" key="1">
    <citation type="submission" date="2024-02" db="EMBL/GenBank/DDBJ databases">
        <authorList>
            <person name="Chen Y."/>
            <person name="Shah S."/>
            <person name="Dougan E. K."/>
            <person name="Thang M."/>
            <person name="Chan C."/>
        </authorList>
    </citation>
    <scope>NUCLEOTIDE SEQUENCE [LARGE SCALE GENOMIC DNA]</scope>
</reference>
<dbReference type="Pfam" id="PF00651">
    <property type="entry name" value="BTB"/>
    <property type="match status" value="1"/>
</dbReference>
<feature type="compositionally biased region" description="Polar residues" evidence="1">
    <location>
        <begin position="40"/>
        <end position="51"/>
    </location>
</feature>